<name>A0A368Y9B4_9BACI</name>
<dbReference type="RefSeq" id="WP_114351567.1">
    <property type="nucleotide sequence ID" value="NZ_QPJJ01000002.1"/>
</dbReference>
<dbReference type="Proteomes" id="UP000252585">
    <property type="component" value="Unassembled WGS sequence"/>
</dbReference>
<dbReference type="OrthoDB" id="2971629at2"/>
<protein>
    <submittedName>
        <fullName evidence="1">Fur-regulated basic protein A</fullName>
    </submittedName>
</protein>
<comment type="caution">
    <text evidence="1">The sequence shown here is derived from an EMBL/GenBank/DDBJ whole genome shotgun (WGS) entry which is preliminary data.</text>
</comment>
<accession>A0A368Y9B4</accession>
<keyword evidence="2" id="KW-1185">Reference proteome</keyword>
<dbReference type="AlphaFoldDB" id="A0A368Y9B4"/>
<reference evidence="1 2" key="1">
    <citation type="submission" date="2018-07" db="EMBL/GenBank/DDBJ databases">
        <title>Genomic Encyclopedia of Type Strains, Phase IV (KMG-IV): sequencing the most valuable type-strain genomes for metagenomic binning, comparative biology and taxonomic classification.</title>
        <authorList>
            <person name="Goeker M."/>
        </authorList>
    </citation>
    <scope>NUCLEOTIDE SEQUENCE [LARGE SCALE GENOMIC DNA]</scope>
    <source>
        <strain evidence="1 2">DSM 27696</strain>
    </source>
</reference>
<dbReference type="EMBL" id="QPJJ01000002">
    <property type="protein sequence ID" value="RCW76792.1"/>
    <property type="molecule type" value="Genomic_DNA"/>
</dbReference>
<dbReference type="Pfam" id="PF13076">
    <property type="entry name" value="Fur_reg_FbpA"/>
    <property type="match status" value="1"/>
</dbReference>
<sequence length="76" mass="8985">MAFLREAVERQKVYLIQQLINKGVVDGTEEELYQKSISEIVHDYERYCLDIEKSSNNVLRFTRVMEPQKTEKPGLH</sequence>
<evidence type="ECO:0000313" key="2">
    <source>
        <dbReference type="Proteomes" id="UP000252585"/>
    </source>
</evidence>
<evidence type="ECO:0000313" key="1">
    <source>
        <dbReference type="EMBL" id="RCW76792.1"/>
    </source>
</evidence>
<organism evidence="1 2">
    <name type="scientific">Saliterribacillus persicus</name>
    <dbReference type="NCBI Taxonomy" id="930114"/>
    <lineage>
        <taxon>Bacteria</taxon>
        <taxon>Bacillati</taxon>
        <taxon>Bacillota</taxon>
        <taxon>Bacilli</taxon>
        <taxon>Bacillales</taxon>
        <taxon>Bacillaceae</taxon>
        <taxon>Saliterribacillus</taxon>
    </lineage>
</organism>
<proteinExistence type="predicted"/>
<dbReference type="InterPro" id="IPR025072">
    <property type="entry name" value="Fur_reg_FbpA"/>
</dbReference>
<gene>
    <name evidence="1" type="ORF">DFR57_10267</name>
</gene>